<organism evidence="3 4">
    <name type="scientific">Ramlibacter albus</name>
    <dbReference type="NCBI Taxonomy" id="2079448"/>
    <lineage>
        <taxon>Bacteria</taxon>
        <taxon>Pseudomonadati</taxon>
        <taxon>Pseudomonadota</taxon>
        <taxon>Betaproteobacteria</taxon>
        <taxon>Burkholderiales</taxon>
        <taxon>Comamonadaceae</taxon>
        <taxon>Ramlibacter</taxon>
    </lineage>
</organism>
<keyword evidence="1" id="KW-0802">TPR repeat</keyword>
<dbReference type="InterPro" id="IPR019734">
    <property type="entry name" value="TPR_rpt"/>
</dbReference>
<dbReference type="Gene3D" id="3.40.50.150">
    <property type="entry name" value="Vaccinia Virus protein VP39"/>
    <property type="match status" value="1"/>
</dbReference>
<dbReference type="PANTHER" id="PTHR43861:SF1">
    <property type="entry name" value="TRANS-ACONITATE 2-METHYLTRANSFERASE"/>
    <property type="match status" value="1"/>
</dbReference>
<dbReference type="SMART" id="SM00028">
    <property type="entry name" value="TPR"/>
    <property type="match status" value="4"/>
</dbReference>
<dbReference type="InterPro" id="IPR011990">
    <property type="entry name" value="TPR-like_helical_dom_sf"/>
</dbReference>
<evidence type="ECO:0000313" key="4">
    <source>
        <dbReference type="Proteomes" id="UP000596827"/>
    </source>
</evidence>
<dbReference type="Pfam" id="PF13424">
    <property type="entry name" value="TPR_12"/>
    <property type="match status" value="1"/>
</dbReference>
<sequence>MADAAFEQARELFAQGVQHTEAGRLEEAERSFAAALALVPRRASTQSNLAVVRMRLGRAGEALPLLDDALELEPGNLDTLGLRALVLAEIGRHPEALAAFDRVLAARPEAGTLWMQRGTLLVEMGRPLEAAESYRKALAHGADPELAGYYLAALTGGETPPAPPRDYVEGLFDKYADDFEVNLVKDLRYQAPTVLANRLAAMQRRFANALDLGCGTGLCGRMAKPMMARLEGVDISARMLEKAAETRAYDSLVHADIVEFLRTAQGPYDLVISADVFIYVGALEEVFERVAACMAPGGVFCFSVEEPAEGEPALALRASRRYAHSQAYIRELADRNGFSLQGMQRAPIREDKHKPIAGLYFWLERAAP</sequence>
<dbReference type="Gene3D" id="1.25.40.10">
    <property type="entry name" value="Tetratricopeptide repeat domain"/>
    <property type="match status" value="1"/>
</dbReference>
<comment type="caution">
    <text evidence="3">The sequence shown here is derived from an EMBL/GenBank/DDBJ whole genome shotgun (WGS) entry which is preliminary data.</text>
</comment>
<reference evidence="3" key="1">
    <citation type="submission" date="2020-08" db="EMBL/GenBank/DDBJ databases">
        <title>Ramlibacter sp. GTP1 16S ribosomal RNA gene genome sequencing and assembly.</title>
        <authorList>
            <person name="Kang M."/>
        </authorList>
    </citation>
    <scope>NUCLEOTIDE SEQUENCE</scope>
    <source>
        <strain evidence="3">GTP1</strain>
    </source>
</reference>
<feature type="repeat" description="TPR" evidence="1">
    <location>
        <begin position="43"/>
        <end position="76"/>
    </location>
</feature>
<dbReference type="RefSeq" id="WP_187081521.1">
    <property type="nucleotide sequence ID" value="NZ_JACORU010000003.1"/>
</dbReference>
<dbReference type="Pfam" id="PF13181">
    <property type="entry name" value="TPR_8"/>
    <property type="match status" value="1"/>
</dbReference>
<dbReference type="Pfam" id="PF08242">
    <property type="entry name" value="Methyltransf_12"/>
    <property type="match status" value="1"/>
</dbReference>
<protein>
    <submittedName>
        <fullName evidence="3">Tetratricopeptide repeat protein</fullName>
    </submittedName>
</protein>
<evidence type="ECO:0000259" key="2">
    <source>
        <dbReference type="Pfam" id="PF08242"/>
    </source>
</evidence>
<accession>A0A923M966</accession>
<feature type="domain" description="Methyltransferase type 12" evidence="2">
    <location>
        <begin position="210"/>
        <end position="300"/>
    </location>
</feature>
<evidence type="ECO:0000256" key="1">
    <source>
        <dbReference type="PROSITE-ProRule" id="PRU00339"/>
    </source>
</evidence>
<dbReference type="Proteomes" id="UP000596827">
    <property type="component" value="Unassembled WGS sequence"/>
</dbReference>
<dbReference type="EMBL" id="JACORU010000003">
    <property type="protein sequence ID" value="MBC5765069.1"/>
    <property type="molecule type" value="Genomic_DNA"/>
</dbReference>
<keyword evidence="4" id="KW-1185">Reference proteome</keyword>
<gene>
    <name evidence="3" type="ORF">H8R02_11440</name>
</gene>
<dbReference type="PANTHER" id="PTHR43861">
    <property type="entry name" value="TRANS-ACONITATE 2-METHYLTRANSFERASE-RELATED"/>
    <property type="match status" value="1"/>
</dbReference>
<dbReference type="PROSITE" id="PS50005">
    <property type="entry name" value="TPR"/>
    <property type="match status" value="2"/>
</dbReference>
<dbReference type="SUPFAM" id="SSF53335">
    <property type="entry name" value="S-adenosyl-L-methionine-dependent methyltransferases"/>
    <property type="match status" value="1"/>
</dbReference>
<name>A0A923M966_9BURK</name>
<dbReference type="AlphaFoldDB" id="A0A923M966"/>
<feature type="repeat" description="TPR" evidence="1">
    <location>
        <begin position="9"/>
        <end position="42"/>
    </location>
</feature>
<dbReference type="SUPFAM" id="SSF48452">
    <property type="entry name" value="TPR-like"/>
    <property type="match status" value="1"/>
</dbReference>
<evidence type="ECO:0000313" key="3">
    <source>
        <dbReference type="EMBL" id="MBC5765069.1"/>
    </source>
</evidence>
<dbReference type="InterPro" id="IPR029063">
    <property type="entry name" value="SAM-dependent_MTases_sf"/>
</dbReference>
<dbReference type="InterPro" id="IPR013217">
    <property type="entry name" value="Methyltransf_12"/>
</dbReference>
<dbReference type="CDD" id="cd02440">
    <property type="entry name" value="AdoMet_MTases"/>
    <property type="match status" value="1"/>
</dbReference>
<proteinExistence type="predicted"/>